<reference evidence="1 2" key="1">
    <citation type="journal article" date="2018" name="Environ. Microbiol.">
        <title>Genomes of ubiquitous marine and hypersaline Hydrogenovibrio, Thiomicrorhabdus and Thiomicrospira spp. encode a diversity of mechanisms to sustain chemolithoautotrophy in heterogeneous environments.</title>
        <authorList>
            <person name="Scott K.M."/>
            <person name="Williams J."/>
            <person name="Porter C.M.B."/>
            <person name="Russel S."/>
            <person name="Harmer T.L."/>
            <person name="Paul J.H."/>
            <person name="Antonen K.M."/>
            <person name="Bridges M.K."/>
            <person name="Camper G.J."/>
            <person name="Campla C.K."/>
            <person name="Casella L.G."/>
            <person name="Chase E."/>
            <person name="Conrad J.W."/>
            <person name="Cruz M.C."/>
            <person name="Dunlap D.S."/>
            <person name="Duran L."/>
            <person name="Fahsbender E.M."/>
            <person name="Goldsmith D.B."/>
            <person name="Keeley R.F."/>
            <person name="Kondoff M.R."/>
            <person name="Kussy B.I."/>
            <person name="Lane M.K."/>
            <person name="Lawler S."/>
            <person name="Leigh B.A."/>
            <person name="Lewis C."/>
            <person name="Lostal L.M."/>
            <person name="Marking D."/>
            <person name="Mancera P.A."/>
            <person name="McClenthan E.C."/>
            <person name="McIntyre E.A."/>
            <person name="Mine J.A."/>
            <person name="Modi S."/>
            <person name="Moore B.D."/>
            <person name="Morgan W.A."/>
            <person name="Nelson K.M."/>
            <person name="Nguyen K.N."/>
            <person name="Ogburn N."/>
            <person name="Parrino D.G."/>
            <person name="Pedapudi A.D."/>
            <person name="Pelham R.P."/>
            <person name="Preece A.M."/>
            <person name="Rampersad E.A."/>
            <person name="Richardson J.C."/>
            <person name="Rodgers C.M."/>
            <person name="Schaffer B.L."/>
            <person name="Sheridan N.E."/>
            <person name="Solone M.R."/>
            <person name="Staley Z.R."/>
            <person name="Tabuchi M."/>
            <person name="Waide R.J."/>
            <person name="Wanjugi P.W."/>
            <person name="Young S."/>
            <person name="Clum A."/>
            <person name="Daum C."/>
            <person name="Huntemann M."/>
            <person name="Ivanova N."/>
            <person name="Kyrpides N."/>
            <person name="Mikhailova N."/>
            <person name="Palaniappan K."/>
            <person name="Pillay M."/>
            <person name="Reddy T.B.K."/>
            <person name="Shapiro N."/>
            <person name="Stamatis D."/>
            <person name="Varghese N."/>
            <person name="Woyke T."/>
            <person name="Boden R."/>
            <person name="Freyermuth S.K."/>
            <person name="Kerfeld C.A."/>
        </authorList>
    </citation>
    <scope>NUCLEOTIDE SEQUENCE [LARGE SCALE GENOMIC DNA]</scope>
    <source>
        <strain evidence="1 2">JR-2</strain>
    </source>
</reference>
<evidence type="ECO:0000313" key="1">
    <source>
        <dbReference type="EMBL" id="QAB15266.1"/>
    </source>
</evidence>
<organism evidence="1 2">
    <name type="scientific">Hydrogenovibrio thermophilus</name>
    <dbReference type="NCBI Taxonomy" id="265883"/>
    <lineage>
        <taxon>Bacteria</taxon>
        <taxon>Pseudomonadati</taxon>
        <taxon>Pseudomonadota</taxon>
        <taxon>Gammaproteobacteria</taxon>
        <taxon>Thiotrichales</taxon>
        <taxon>Piscirickettsiaceae</taxon>
        <taxon>Hydrogenovibrio</taxon>
    </lineage>
</organism>
<sequence length="97" mass="11391">MADTPEKNLYFESDDTEPGMDVAARLNLESLEEPDDLLYMADLLKEAQEETRKKDCGKLLDVSYTYPCINGWSYICQHQKWEKCGTTKRCRMREKRC</sequence>
<dbReference type="Proteomes" id="UP000285478">
    <property type="component" value="Chromosome"/>
</dbReference>
<gene>
    <name evidence="1" type="ORF">EPV75_06085</name>
</gene>
<dbReference type="RefSeq" id="WP_029937950.1">
    <property type="nucleotide sequence ID" value="NZ_CP035033.1"/>
</dbReference>
<name>A0A410H2Y9_9GAMM</name>
<dbReference type="KEGG" id="htr:EPV75_06085"/>
<protein>
    <submittedName>
        <fullName evidence="1">Uncharacterized protein</fullName>
    </submittedName>
</protein>
<accession>A0A410H2Y9</accession>
<keyword evidence="2" id="KW-1185">Reference proteome</keyword>
<proteinExistence type="predicted"/>
<dbReference type="AlphaFoldDB" id="A0A410H2Y9"/>
<evidence type="ECO:0000313" key="2">
    <source>
        <dbReference type="Proteomes" id="UP000285478"/>
    </source>
</evidence>
<dbReference type="EMBL" id="CP035033">
    <property type="protein sequence ID" value="QAB15266.1"/>
    <property type="molecule type" value="Genomic_DNA"/>
</dbReference>